<evidence type="ECO:0000256" key="1">
    <source>
        <dbReference type="SAM" id="MobiDB-lite"/>
    </source>
</evidence>
<name>A0ABD1VY72_9LAMI</name>
<dbReference type="AlphaFoldDB" id="A0ABD1VY72"/>
<reference evidence="3" key="1">
    <citation type="submission" date="2024-07" db="EMBL/GenBank/DDBJ databases">
        <title>Two chromosome-level genome assemblies of Korean endemic species Abeliophyllum distichum and Forsythia ovata (Oleaceae).</title>
        <authorList>
            <person name="Jang H."/>
        </authorList>
    </citation>
    <scope>NUCLEOTIDE SEQUENCE [LARGE SCALE GENOMIC DNA]</scope>
</reference>
<evidence type="ECO:0000313" key="2">
    <source>
        <dbReference type="EMBL" id="KAL2542356.1"/>
    </source>
</evidence>
<feature type="region of interest" description="Disordered" evidence="1">
    <location>
        <begin position="90"/>
        <end position="112"/>
    </location>
</feature>
<evidence type="ECO:0000313" key="3">
    <source>
        <dbReference type="Proteomes" id="UP001604336"/>
    </source>
</evidence>
<protein>
    <submittedName>
        <fullName evidence="2">Uncharacterized protein</fullName>
    </submittedName>
</protein>
<keyword evidence="3" id="KW-1185">Reference proteome</keyword>
<organism evidence="2 3">
    <name type="scientific">Abeliophyllum distichum</name>
    <dbReference type="NCBI Taxonomy" id="126358"/>
    <lineage>
        <taxon>Eukaryota</taxon>
        <taxon>Viridiplantae</taxon>
        <taxon>Streptophyta</taxon>
        <taxon>Embryophyta</taxon>
        <taxon>Tracheophyta</taxon>
        <taxon>Spermatophyta</taxon>
        <taxon>Magnoliopsida</taxon>
        <taxon>eudicotyledons</taxon>
        <taxon>Gunneridae</taxon>
        <taxon>Pentapetalae</taxon>
        <taxon>asterids</taxon>
        <taxon>lamiids</taxon>
        <taxon>Lamiales</taxon>
        <taxon>Oleaceae</taxon>
        <taxon>Forsythieae</taxon>
        <taxon>Abeliophyllum</taxon>
    </lineage>
</organism>
<sequence length="112" mass="12747">MDKEKSLATVKLELEKVKVERADVEAKVVEVYQDAFVDMPEYQDLAKRLMTICRVQLMKRIMETHPEWDIFFLHEAPVKAPAFEAVLDDNRDGAEGQATPLITEEGPSCPDP</sequence>
<proteinExistence type="predicted"/>
<dbReference type="EMBL" id="JBFOLK010000001">
    <property type="protein sequence ID" value="KAL2542356.1"/>
    <property type="molecule type" value="Genomic_DNA"/>
</dbReference>
<comment type="caution">
    <text evidence="2">The sequence shown here is derived from an EMBL/GenBank/DDBJ whole genome shotgun (WGS) entry which is preliminary data.</text>
</comment>
<accession>A0ABD1VY72</accession>
<gene>
    <name evidence="2" type="ORF">Adt_03334</name>
</gene>
<dbReference type="Proteomes" id="UP001604336">
    <property type="component" value="Unassembled WGS sequence"/>
</dbReference>